<evidence type="ECO:0000259" key="2">
    <source>
        <dbReference type="PROSITE" id="PS50164"/>
    </source>
</evidence>
<reference evidence="3" key="1">
    <citation type="submission" date="2021-06" db="EMBL/GenBank/DDBJ databases">
        <title>Bradyrhizobium sp. S2-11-2 Genome sequencing.</title>
        <authorList>
            <person name="Jin L."/>
        </authorList>
    </citation>
    <scope>NUCLEOTIDE SEQUENCE</scope>
    <source>
        <strain evidence="3">S2-11-2</strain>
    </source>
</reference>
<sequence>MGARSFYIYILANRIGGTLYIGVTNDLVRRVSEHKSGAAESFTKEHDVNRLVYFECFEDIEAAIHREKRLKKWTRAWKIALIEKDNPNWIDLYPEIAGG</sequence>
<organism evidence="3 4">
    <name type="scientific">Bradyrhizobium sediminis</name>
    <dbReference type="NCBI Taxonomy" id="2840469"/>
    <lineage>
        <taxon>Bacteria</taxon>
        <taxon>Pseudomonadati</taxon>
        <taxon>Pseudomonadota</taxon>
        <taxon>Alphaproteobacteria</taxon>
        <taxon>Hyphomicrobiales</taxon>
        <taxon>Nitrobacteraceae</taxon>
        <taxon>Bradyrhizobium</taxon>
    </lineage>
</organism>
<dbReference type="InterPro" id="IPR050190">
    <property type="entry name" value="UPF0213_domain"/>
</dbReference>
<proteinExistence type="inferred from homology"/>
<dbReference type="PROSITE" id="PS50164">
    <property type="entry name" value="GIY_YIG"/>
    <property type="match status" value="1"/>
</dbReference>
<dbReference type="CDD" id="cd10448">
    <property type="entry name" value="GIY-YIG_unchar_3"/>
    <property type="match status" value="1"/>
</dbReference>
<protein>
    <submittedName>
        <fullName evidence="3">GIY-YIG nuclease family protein</fullName>
    </submittedName>
</protein>
<evidence type="ECO:0000256" key="1">
    <source>
        <dbReference type="ARBA" id="ARBA00007435"/>
    </source>
</evidence>
<dbReference type="Pfam" id="PF01541">
    <property type="entry name" value="GIY-YIG"/>
    <property type="match status" value="1"/>
</dbReference>
<dbReference type="PANTHER" id="PTHR34477:SF5">
    <property type="entry name" value="BSL5627 PROTEIN"/>
    <property type="match status" value="1"/>
</dbReference>
<evidence type="ECO:0000313" key="4">
    <source>
        <dbReference type="Proteomes" id="UP000680805"/>
    </source>
</evidence>
<dbReference type="Gene3D" id="3.40.1440.10">
    <property type="entry name" value="GIY-YIG endonuclease"/>
    <property type="match status" value="1"/>
</dbReference>
<dbReference type="InterPro" id="IPR035901">
    <property type="entry name" value="GIY-YIG_endonuc_sf"/>
</dbReference>
<dbReference type="SUPFAM" id="SSF82771">
    <property type="entry name" value="GIY-YIG endonuclease"/>
    <property type="match status" value="1"/>
</dbReference>
<dbReference type="RefSeq" id="WP_215613598.1">
    <property type="nucleotide sequence ID" value="NZ_CP076135.1"/>
</dbReference>
<comment type="similarity">
    <text evidence="1">Belongs to the UPF0213 family.</text>
</comment>
<accession>A0A975RRW6</accession>
<feature type="domain" description="GIY-YIG" evidence="2">
    <location>
        <begin position="4"/>
        <end position="80"/>
    </location>
</feature>
<name>A0A975RRW6_9BRAD</name>
<gene>
    <name evidence="3" type="ORF">KMZ68_24040</name>
</gene>
<dbReference type="SMART" id="SM00465">
    <property type="entry name" value="GIYc"/>
    <property type="match status" value="1"/>
</dbReference>
<dbReference type="AlphaFoldDB" id="A0A975RRW6"/>
<dbReference type="KEGG" id="bsei:KMZ68_24040"/>
<dbReference type="EMBL" id="CP076135">
    <property type="protein sequence ID" value="QWG17985.1"/>
    <property type="molecule type" value="Genomic_DNA"/>
</dbReference>
<dbReference type="PANTHER" id="PTHR34477">
    <property type="entry name" value="UPF0213 PROTEIN YHBQ"/>
    <property type="match status" value="1"/>
</dbReference>
<dbReference type="InterPro" id="IPR000305">
    <property type="entry name" value="GIY-YIG_endonuc"/>
</dbReference>
<evidence type="ECO:0000313" key="3">
    <source>
        <dbReference type="EMBL" id="QWG17985.1"/>
    </source>
</evidence>
<dbReference type="Proteomes" id="UP000680805">
    <property type="component" value="Chromosome"/>
</dbReference>